<keyword evidence="5" id="KW-1185">Reference proteome</keyword>
<proteinExistence type="predicted"/>
<evidence type="ECO:0000313" key="4">
    <source>
        <dbReference type="EMBL" id="ODR98570.1"/>
    </source>
</evidence>
<dbReference type="AlphaFoldDB" id="A0A1E3VYH1"/>
<name>A0A1E3VYH1_9HYPH</name>
<feature type="domain" description="Solute-binding protein family 3/N-terminal" evidence="3">
    <location>
        <begin position="25"/>
        <end position="256"/>
    </location>
</feature>
<feature type="chain" id="PRO_5009138783" description="Solute-binding protein family 3/N-terminal domain-containing protein" evidence="2">
    <location>
        <begin position="22"/>
        <end position="275"/>
    </location>
</feature>
<dbReference type="InterPro" id="IPR022448">
    <property type="entry name" value="Quinoprotein_dehydrogenase"/>
</dbReference>
<evidence type="ECO:0000256" key="2">
    <source>
        <dbReference type="SAM" id="SignalP"/>
    </source>
</evidence>
<dbReference type="Pfam" id="PF00497">
    <property type="entry name" value="SBP_bac_3"/>
    <property type="match status" value="1"/>
</dbReference>
<dbReference type="Proteomes" id="UP000094501">
    <property type="component" value="Unassembled WGS sequence"/>
</dbReference>
<dbReference type="RefSeq" id="WP_069438026.1">
    <property type="nucleotide sequence ID" value="NZ_LPWG01000013.1"/>
</dbReference>
<comment type="caution">
    <text evidence="4">The sequence shown here is derived from an EMBL/GenBank/DDBJ whole genome shotgun (WGS) entry which is preliminary data.</text>
</comment>
<dbReference type="EMBL" id="LPWG01000013">
    <property type="protein sequence ID" value="ODR98570.1"/>
    <property type="molecule type" value="Genomic_DNA"/>
</dbReference>
<evidence type="ECO:0000259" key="3">
    <source>
        <dbReference type="SMART" id="SM00062"/>
    </source>
</evidence>
<dbReference type="SMART" id="SM00062">
    <property type="entry name" value="PBPb"/>
    <property type="match status" value="1"/>
</dbReference>
<accession>A0A1E3VYH1</accession>
<gene>
    <name evidence="4" type="ORF">AUC68_09190</name>
</gene>
<dbReference type="Gene3D" id="3.40.190.10">
    <property type="entry name" value="Periplasmic binding protein-like II"/>
    <property type="match status" value="2"/>
</dbReference>
<protein>
    <recommendedName>
        <fullName evidence="3">Solute-binding protein family 3/N-terminal domain-containing protein</fullName>
    </recommendedName>
</protein>
<organism evidence="4 5">
    <name type="scientific">Methyloceanibacter methanicus</name>
    <dbReference type="NCBI Taxonomy" id="1774968"/>
    <lineage>
        <taxon>Bacteria</taxon>
        <taxon>Pseudomonadati</taxon>
        <taxon>Pseudomonadota</taxon>
        <taxon>Alphaproteobacteria</taxon>
        <taxon>Hyphomicrobiales</taxon>
        <taxon>Hyphomicrobiaceae</taxon>
        <taxon>Methyloceanibacter</taxon>
    </lineage>
</organism>
<feature type="signal peptide" evidence="2">
    <location>
        <begin position="1"/>
        <end position="21"/>
    </location>
</feature>
<sequence length="275" mass="29003">MRWVATAVAIAALCCAGSAAAGARALRVCADPNNMPFSNAKGEGFENKLAELIADRLGRELVYTWFPENTGYVPNTMGSNACDLVMGYAQGTGLIEDTNPYYYASYVLITRGDDAGLNGVTSLSDPRLKSKRIGLVARTPPASILAMNGLIANAKPFDDHSGGSQAALAQEMIAEIESGELDAGLLWGPIGGYYASRSSVPLTVVPLVKENAGPATFYGITLGVRPNDPQFKHQLNKVLAENSAEITAILQDYDVPVLDHDGEPVTSDGVTPPSP</sequence>
<dbReference type="InterPro" id="IPR001638">
    <property type="entry name" value="Solute-binding_3/MltF_N"/>
</dbReference>
<dbReference type="PANTHER" id="PTHR35936:SF17">
    <property type="entry name" value="ARGININE-BINDING EXTRACELLULAR PROTEIN ARTP"/>
    <property type="match status" value="1"/>
</dbReference>
<dbReference type="PANTHER" id="PTHR35936">
    <property type="entry name" value="MEMBRANE-BOUND LYTIC MUREIN TRANSGLYCOSYLASE F"/>
    <property type="match status" value="1"/>
</dbReference>
<evidence type="ECO:0000256" key="1">
    <source>
        <dbReference type="ARBA" id="ARBA00022729"/>
    </source>
</evidence>
<keyword evidence="1 2" id="KW-0732">Signal</keyword>
<evidence type="ECO:0000313" key="5">
    <source>
        <dbReference type="Proteomes" id="UP000094501"/>
    </source>
</evidence>
<dbReference type="NCBIfam" id="TIGR03871">
    <property type="entry name" value="ABC_peri_MoxJ_2"/>
    <property type="match status" value="1"/>
</dbReference>
<dbReference type="SUPFAM" id="SSF53850">
    <property type="entry name" value="Periplasmic binding protein-like II"/>
    <property type="match status" value="1"/>
</dbReference>
<reference evidence="4 5" key="1">
    <citation type="journal article" date="2016" name="Environ. Microbiol.">
        <title>New Methyloceanibacter diversity from North Sea sediments includes methanotroph containing solely the soluble methane monooxygenase.</title>
        <authorList>
            <person name="Vekeman B."/>
            <person name="Kerckhof F.M."/>
            <person name="Cremers G."/>
            <person name="de Vos P."/>
            <person name="Vandamme P."/>
            <person name="Boon N."/>
            <person name="Op den Camp H.J."/>
            <person name="Heylen K."/>
        </authorList>
    </citation>
    <scope>NUCLEOTIDE SEQUENCE [LARGE SCALE GENOMIC DNA]</scope>
    <source>
        <strain evidence="4 5">R-67174</strain>
    </source>
</reference>
<dbReference type="STRING" id="1774968.AUC68_09190"/>